<sequence>MAEGIFKASFNRRHWFLLLIASLCLSACSTTPSPWRDDAVNALHAARQESADKHLPTEFESVHIAFSQAELLLQQGKDEEADRFYQLTVIKGRMLHKNVIAKTAQLLHGAGEANRASLERARERAILQAKEQAALANEEILSLRPAEPAARPAGSPEKANRKGAKRTLYLTFDDGPSPLTLTIARYLKSEGINATFFAVGRNIKGHEQLVKDTIGNGHTVANHTFTHDARRLSASPSALNGEIARTAALLDQLGGDGLLVRIPYGSNTIRRRISQISDPSVQIIDWDVDSNDTRPEGLGNHAFIARSVLNQLKNRHRENIVILFHDGAGHQETLAALKELVPRLKREGYRFAGLSRESQVAWVRKPQGTGLVAATKSDRRPKVRL</sequence>
<dbReference type="Proteomes" id="UP000007721">
    <property type="component" value="Chromosome"/>
</dbReference>
<organism evidence="3 4">
    <name type="scientific">Geotalea daltonii (strain DSM 22248 / JCM 15807 / FRC-32)</name>
    <name type="common">Geobacter daltonii</name>
    <dbReference type="NCBI Taxonomy" id="316067"/>
    <lineage>
        <taxon>Bacteria</taxon>
        <taxon>Pseudomonadati</taxon>
        <taxon>Thermodesulfobacteriota</taxon>
        <taxon>Desulfuromonadia</taxon>
        <taxon>Geobacterales</taxon>
        <taxon>Geobacteraceae</taxon>
        <taxon>Geotalea</taxon>
    </lineage>
</organism>
<dbReference type="InterPro" id="IPR050248">
    <property type="entry name" value="Polysacc_deacetylase_ArnD"/>
</dbReference>
<dbReference type="Pfam" id="PF01522">
    <property type="entry name" value="Polysacc_deac_1"/>
    <property type="match status" value="1"/>
</dbReference>
<evidence type="ECO:0000313" key="3">
    <source>
        <dbReference type="EMBL" id="ACM21650.1"/>
    </source>
</evidence>
<dbReference type="eggNOG" id="COG0726">
    <property type="taxonomic scope" value="Bacteria"/>
</dbReference>
<evidence type="ECO:0000256" key="1">
    <source>
        <dbReference type="SAM" id="SignalP"/>
    </source>
</evidence>
<protein>
    <submittedName>
        <fullName evidence="3">Polysaccharide deacetylase domain protein</fullName>
    </submittedName>
</protein>
<dbReference type="CDD" id="cd10944">
    <property type="entry name" value="CE4_SmPgdA_like"/>
    <property type="match status" value="1"/>
</dbReference>
<proteinExistence type="predicted"/>
<evidence type="ECO:0000313" key="4">
    <source>
        <dbReference type="Proteomes" id="UP000007721"/>
    </source>
</evidence>
<keyword evidence="1" id="KW-0732">Signal</keyword>
<dbReference type="Gene3D" id="3.20.20.370">
    <property type="entry name" value="Glycoside hydrolase/deacetylase"/>
    <property type="match status" value="1"/>
</dbReference>
<dbReference type="STRING" id="316067.Geob_3307"/>
<dbReference type="InterPro" id="IPR011330">
    <property type="entry name" value="Glyco_hydro/deAcase_b/a-brl"/>
</dbReference>
<dbReference type="GO" id="GO:0005975">
    <property type="term" value="P:carbohydrate metabolic process"/>
    <property type="evidence" value="ECO:0007669"/>
    <property type="project" value="InterPro"/>
</dbReference>
<gene>
    <name evidence="3" type="ordered locus">Geob_3307</name>
</gene>
<feature type="chain" id="PRO_5002886515" evidence="1">
    <location>
        <begin position="30"/>
        <end position="385"/>
    </location>
</feature>
<name>B9M4W6_GEODF</name>
<keyword evidence="4" id="KW-1185">Reference proteome</keyword>
<dbReference type="HOGENOM" id="CLU_717207_0_0_7"/>
<dbReference type="RefSeq" id="WP_012648378.1">
    <property type="nucleotide sequence ID" value="NC_011979.1"/>
</dbReference>
<dbReference type="KEGG" id="geo:Geob_3307"/>
<feature type="signal peptide" evidence="1">
    <location>
        <begin position="1"/>
        <end position="29"/>
    </location>
</feature>
<dbReference type="PROSITE" id="PS51677">
    <property type="entry name" value="NODB"/>
    <property type="match status" value="1"/>
</dbReference>
<dbReference type="PANTHER" id="PTHR10587">
    <property type="entry name" value="GLYCOSYL TRANSFERASE-RELATED"/>
    <property type="match status" value="1"/>
</dbReference>
<evidence type="ECO:0000259" key="2">
    <source>
        <dbReference type="PROSITE" id="PS51677"/>
    </source>
</evidence>
<dbReference type="SUPFAM" id="SSF88713">
    <property type="entry name" value="Glycoside hydrolase/deacetylase"/>
    <property type="match status" value="1"/>
</dbReference>
<dbReference type="AlphaFoldDB" id="B9M4W6"/>
<dbReference type="InterPro" id="IPR002509">
    <property type="entry name" value="NODB_dom"/>
</dbReference>
<dbReference type="EMBL" id="CP001390">
    <property type="protein sequence ID" value="ACM21650.1"/>
    <property type="molecule type" value="Genomic_DNA"/>
</dbReference>
<dbReference type="OrthoDB" id="5352625at2"/>
<dbReference type="PANTHER" id="PTHR10587:SF125">
    <property type="entry name" value="POLYSACCHARIDE DEACETYLASE YHEN-RELATED"/>
    <property type="match status" value="1"/>
</dbReference>
<accession>B9M4W6</accession>
<reference evidence="3 4" key="1">
    <citation type="submission" date="2009-01" db="EMBL/GenBank/DDBJ databases">
        <title>Complete sequence of Geobacter sp. FRC-32.</title>
        <authorList>
            <consortium name="US DOE Joint Genome Institute"/>
            <person name="Lucas S."/>
            <person name="Copeland A."/>
            <person name="Lapidus A."/>
            <person name="Glavina del Rio T."/>
            <person name="Dalin E."/>
            <person name="Tice H."/>
            <person name="Bruce D."/>
            <person name="Goodwin L."/>
            <person name="Pitluck S."/>
            <person name="Saunders E."/>
            <person name="Brettin T."/>
            <person name="Detter J.C."/>
            <person name="Han C."/>
            <person name="Larimer F."/>
            <person name="Land M."/>
            <person name="Hauser L."/>
            <person name="Kyrpides N."/>
            <person name="Ovchinnikova G."/>
            <person name="Kostka J."/>
            <person name="Richardson P."/>
        </authorList>
    </citation>
    <scope>NUCLEOTIDE SEQUENCE [LARGE SCALE GENOMIC DNA]</scope>
    <source>
        <strain evidence="4">DSM 22248 / JCM 15807 / FRC-32</strain>
    </source>
</reference>
<feature type="domain" description="NodB homology" evidence="2">
    <location>
        <begin position="166"/>
        <end position="352"/>
    </location>
</feature>
<dbReference type="GO" id="GO:0016810">
    <property type="term" value="F:hydrolase activity, acting on carbon-nitrogen (but not peptide) bonds"/>
    <property type="evidence" value="ECO:0007669"/>
    <property type="project" value="InterPro"/>
</dbReference>